<gene>
    <name evidence="2" type="ORF">JIV24_14850</name>
</gene>
<dbReference type="Pfam" id="PF11306">
    <property type="entry name" value="DUF3108"/>
    <property type="match status" value="1"/>
</dbReference>
<reference evidence="2 3" key="1">
    <citation type="submission" date="2021-01" db="EMBL/GenBank/DDBJ databases">
        <title>Carboxyliciviraga sp.nov., isolated from coastal sediments.</title>
        <authorList>
            <person name="Lu D."/>
            <person name="Zhang T."/>
        </authorList>
    </citation>
    <scope>NUCLEOTIDE SEQUENCE [LARGE SCALE GENOMIC DNA]</scope>
    <source>
        <strain evidence="2 3">N1Y132</strain>
    </source>
</reference>
<feature type="signal peptide" evidence="1">
    <location>
        <begin position="1"/>
        <end position="19"/>
    </location>
</feature>
<comment type="caution">
    <text evidence="2">The sequence shown here is derived from an EMBL/GenBank/DDBJ whole genome shotgun (WGS) entry which is preliminary data.</text>
</comment>
<accession>A0ABS1HLT5</accession>
<dbReference type="Proteomes" id="UP000605676">
    <property type="component" value="Unassembled WGS sequence"/>
</dbReference>
<dbReference type="RefSeq" id="WP_200465848.1">
    <property type="nucleotide sequence ID" value="NZ_JAENRR010000038.1"/>
</dbReference>
<name>A0ABS1HLT5_9BACT</name>
<organism evidence="2 3">
    <name type="scientific">Carboxylicivirga marina</name>
    <dbReference type="NCBI Taxonomy" id="2800988"/>
    <lineage>
        <taxon>Bacteria</taxon>
        <taxon>Pseudomonadati</taxon>
        <taxon>Bacteroidota</taxon>
        <taxon>Bacteroidia</taxon>
        <taxon>Marinilabiliales</taxon>
        <taxon>Marinilabiliaceae</taxon>
        <taxon>Carboxylicivirga</taxon>
    </lineage>
</organism>
<evidence type="ECO:0000313" key="3">
    <source>
        <dbReference type="Proteomes" id="UP000605676"/>
    </source>
</evidence>
<feature type="chain" id="PRO_5046109560" evidence="1">
    <location>
        <begin position="20"/>
        <end position="269"/>
    </location>
</feature>
<protein>
    <submittedName>
        <fullName evidence="2">DUF3108 domain-containing protein</fullName>
    </submittedName>
</protein>
<evidence type="ECO:0000313" key="2">
    <source>
        <dbReference type="EMBL" id="MBK3518622.1"/>
    </source>
</evidence>
<dbReference type="InterPro" id="IPR021457">
    <property type="entry name" value="DUF3108"/>
</dbReference>
<keyword evidence="1" id="KW-0732">Signal</keyword>
<dbReference type="EMBL" id="JAENRR010000038">
    <property type="protein sequence ID" value="MBK3518622.1"/>
    <property type="molecule type" value="Genomic_DNA"/>
</dbReference>
<keyword evidence="3" id="KW-1185">Reference proteome</keyword>
<sequence length="269" mass="31027">MRKLTTILTAFFFCANLLAAQEEEKDTVFIAPYPTTSHQAYQGGERLVFKLNYGIVTGGKATLTVSDSIYNNTHIHHVVGRGVTVGIADVLYKIRDRYESFIDVETNQPVKAVRSIREGRYRYYNEVEYNRDSSQVMSKKSGVHNVQEGILDILSAFYFARNHKFNDNLQVGEVIEFMTYFSDENFPLRIRYRGTEVIKTNFGKVVCYKFSPVTEVGRAFKTEDDMHVWITKDKNRIPMRVRFDLAVGSFTCNLEEFKGLKHPFSSVKF</sequence>
<proteinExistence type="predicted"/>
<evidence type="ECO:0000256" key="1">
    <source>
        <dbReference type="SAM" id="SignalP"/>
    </source>
</evidence>